<dbReference type="GO" id="GO:0005634">
    <property type="term" value="C:nucleus"/>
    <property type="evidence" value="ECO:0007669"/>
    <property type="project" value="UniProtKB-SubCell"/>
</dbReference>
<dbReference type="PROSITE" id="PS50918">
    <property type="entry name" value="WWE"/>
    <property type="match status" value="1"/>
</dbReference>
<comment type="subcellular location">
    <subcellularLocation>
        <location evidence="1">Nucleus</location>
    </subcellularLocation>
</comment>
<dbReference type="InterPro" id="IPR037197">
    <property type="entry name" value="WWE_dom_sf"/>
</dbReference>
<dbReference type="InterPro" id="IPR052056">
    <property type="entry name" value="Mono-ARTD/PARP"/>
</dbReference>
<reference evidence="10 11" key="1">
    <citation type="journal article" date="2024" name="Proc. Natl. Acad. Sci. U.S.A.">
        <title>The genetic regulatory architecture and epigenomic basis for age-related changes in rattlesnake venom.</title>
        <authorList>
            <person name="Hogan M.P."/>
            <person name="Holding M.L."/>
            <person name="Nystrom G.S."/>
            <person name="Colston T.J."/>
            <person name="Bartlett D.A."/>
            <person name="Mason A.J."/>
            <person name="Ellsworth S.A."/>
            <person name="Rautsaw R.M."/>
            <person name="Lawrence K.C."/>
            <person name="Strickland J.L."/>
            <person name="He B."/>
            <person name="Fraser P."/>
            <person name="Margres M.J."/>
            <person name="Gilbert D.M."/>
            <person name="Gibbs H.L."/>
            <person name="Parkinson C.L."/>
            <person name="Rokyta D.R."/>
        </authorList>
    </citation>
    <scope>NUCLEOTIDE SEQUENCE [LARGE SCALE GENOMIC DNA]</scope>
    <source>
        <strain evidence="10">DRR0105</strain>
    </source>
</reference>
<dbReference type="PANTHER" id="PTHR14453">
    <property type="entry name" value="PARP/ZINC FINGER CCCH TYPE DOMAIN CONTAINING PROTEIN"/>
    <property type="match status" value="1"/>
</dbReference>
<evidence type="ECO:0000256" key="7">
    <source>
        <dbReference type="RuleBase" id="RU362114"/>
    </source>
</evidence>
<dbReference type="SUPFAM" id="SSF117839">
    <property type="entry name" value="WWE domain"/>
    <property type="match status" value="1"/>
</dbReference>
<proteinExistence type="inferred from homology"/>
<dbReference type="GO" id="GO:0070212">
    <property type="term" value="P:protein poly-ADP-ribosylation"/>
    <property type="evidence" value="ECO:0007669"/>
    <property type="project" value="TreeGrafter"/>
</dbReference>
<dbReference type="SUPFAM" id="SSF56399">
    <property type="entry name" value="ADP-ribosylation"/>
    <property type="match status" value="1"/>
</dbReference>
<dbReference type="EC" id="2.4.2.-" evidence="7"/>
<comment type="caution">
    <text evidence="10">The sequence shown here is derived from an EMBL/GenBank/DDBJ whole genome shotgun (WGS) entry which is preliminary data.</text>
</comment>
<dbReference type="Pfam" id="PF02825">
    <property type="entry name" value="WWE"/>
    <property type="match status" value="1"/>
</dbReference>
<evidence type="ECO:0000256" key="2">
    <source>
        <dbReference type="ARBA" id="ARBA00022676"/>
    </source>
</evidence>
<dbReference type="Gene3D" id="3.90.228.10">
    <property type="match status" value="1"/>
</dbReference>
<evidence type="ECO:0000256" key="1">
    <source>
        <dbReference type="ARBA" id="ARBA00004123"/>
    </source>
</evidence>
<evidence type="ECO:0000259" key="8">
    <source>
        <dbReference type="PROSITE" id="PS50918"/>
    </source>
</evidence>
<evidence type="ECO:0000256" key="5">
    <source>
        <dbReference type="ARBA" id="ARBA00023242"/>
    </source>
</evidence>
<dbReference type="GO" id="GO:0003714">
    <property type="term" value="F:transcription corepressor activity"/>
    <property type="evidence" value="ECO:0007669"/>
    <property type="project" value="TreeGrafter"/>
</dbReference>
<protein>
    <recommendedName>
        <fullName evidence="7">Poly [ADP-ribose] polymerase</fullName>
        <shortName evidence="7">PARP</shortName>
        <ecNumber evidence="7">2.4.2.-</ecNumber>
    </recommendedName>
</protein>
<evidence type="ECO:0000256" key="4">
    <source>
        <dbReference type="ARBA" id="ARBA00023027"/>
    </source>
</evidence>
<evidence type="ECO:0000313" key="11">
    <source>
        <dbReference type="Proteomes" id="UP001474421"/>
    </source>
</evidence>
<evidence type="ECO:0000313" key="10">
    <source>
        <dbReference type="EMBL" id="KAK9397751.1"/>
    </source>
</evidence>
<comment type="similarity">
    <text evidence="6">Belongs to the ARTD/PARP family.</text>
</comment>
<dbReference type="Proteomes" id="UP001474421">
    <property type="component" value="Unassembled WGS sequence"/>
</dbReference>
<keyword evidence="2 7" id="KW-0328">Glycosyltransferase</keyword>
<dbReference type="GO" id="GO:1990404">
    <property type="term" value="F:NAD+-protein mono-ADP-ribosyltransferase activity"/>
    <property type="evidence" value="ECO:0007669"/>
    <property type="project" value="TreeGrafter"/>
</dbReference>
<dbReference type="InterPro" id="IPR012317">
    <property type="entry name" value="Poly(ADP-ribose)pol_cat_dom"/>
</dbReference>
<evidence type="ECO:0000256" key="3">
    <source>
        <dbReference type="ARBA" id="ARBA00022679"/>
    </source>
</evidence>
<dbReference type="GO" id="GO:0010629">
    <property type="term" value="P:negative regulation of gene expression"/>
    <property type="evidence" value="ECO:0007669"/>
    <property type="project" value="TreeGrafter"/>
</dbReference>
<dbReference type="EMBL" id="JAOTOJ010000008">
    <property type="protein sequence ID" value="KAK9397751.1"/>
    <property type="molecule type" value="Genomic_DNA"/>
</dbReference>
<keyword evidence="4 7" id="KW-0520">NAD</keyword>
<feature type="domain" description="WWE" evidence="8">
    <location>
        <begin position="1445"/>
        <end position="1520"/>
    </location>
</feature>
<dbReference type="GO" id="GO:0005737">
    <property type="term" value="C:cytoplasm"/>
    <property type="evidence" value="ECO:0007669"/>
    <property type="project" value="TreeGrafter"/>
</dbReference>
<dbReference type="Pfam" id="PF00644">
    <property type="entry name" value="PARP"/>
    <property type="match status" value="1"/>
</dbReference>
<accession>A0AAW1B7M4</accession>
<keyword evidence="5" id="KW-0539">Nucleus</keyword>
<dbReference type="InterPro" id="IPR004170">
    <property type="entry name" value="WWE_dom"/>
</dbReference>
<evidence type="ECO:0000259" key="9">
    <source>
        <dbReference type="PROSITE" id="PS51059"/>
    </source>
</evidence>
<sequence>MNEEFKMGPSSPVRRGELQVVSDEKVPSRLRHENPIRKTSETTELLFITLAEQRLWKQLLGILSPSLWEVKVSAALQSDSPVISFTGSPEVVPRAKETISKLLILVGSQVQVNRIDVPHLKAAGFFQLQKGSHLFLWEGEASHIRADAVVRIGTNGGLDSGNAVFAQRVWSPERSLYTNLDIHFSCPPTAGLAAGMVKLALEAASRKGFQSVVVTYSGSTISTTEAEVIVLGTEAFRKKHPVDPLKSLHVVSEDRHATMLFYKECQKHWSSGKDDSEKLRNMLLSLESTKIEVATSPDEKKKADVVVLPLVLDPDGLDWGSGVHAITQKALEIVPQCSDLCPGDILSVAGSAFPELGCRMIYLVRFDDLQRTSKEAHKQAIRNMVWSCLSTFYGSFLESIVFPILQPVDAGPVVMWEWLLILLEEVNRFLKNFPNTWMKLVQIRPLPGWILPCPIEDSVCFAAEPVGLCHMEEPLFLQYLEENSSAFNEFQVQLKKAGYDIQIDFDWRLLIFQAINQSMQLLDLEKAFEFVRKKYVLHCETRGEILEVLIDHQRLMKRYKSLRIYILDRMWLVGLLDEVCCFLQCLAQEASQRQLVSWECTAEPLPWYTIAKDVVLQEILPSNPMIKLEIIAKTPATIRFWGPHRRVKEAERRLKELLNTFQILPIPLSNFQLQFVKAHWGKVFYNHFFLERSIPVVLELSQVVQIAGLDLGKMKEAKEILMKLVCERTVDIAEDLKWATECSDWKELLQRLGTHKEVAIHHVAPSWVILVGFYPLVFQAEDSIKEYLRENSPMEEKVRLAGPELALAGKDLLHIMGWERLGMNVAFQVNSQPLVLLVSGLQKYVKKALPAIKKDLDSLAFDIVPLRKRILNEYFSGVGASLLKNMAWPLGCIAGMKTENPDGWNSFINNEDLIKKRFATGFSEAIYVMGKRDPVILLKQNVAGFITKFSTKSIRHEAIATSKNMNIDEFLRSIFHNFPVDIRWLQDDELQICGFQEDVENVLEAVHRKIEKYLSEIIEVKAQYESVPYIVIKKSLFQKRFPTSPFVSTEMLAKDPATIIFRGPRQKLVELRRHFEELFSGFQFLPVSLSELQFQFVKAQWGKLFHDGFFSEKNILAILEISEVVQIGGLSLGELQEAKKLLMEQVCEKTVEIADQLQWVTEETEWEELLNRLKSHKEVAVHYTPPNQVTVVGPSPQAAEIEEYIKEHLRDNSPLKESMMLTRSELVLAGGESLLHIMDWEHLKVNIKFKPSNCRLSLQVKGLRKFVKEAIPVIKKDLDSLMFGMIPLKKKTLCIYFSEDGADLLKNMAEAQNCIVKMQTQGSHNSSNGTTRSNGEVLQDLAEDHRAVIHVVGIRSEVTSLKQHLSDFIAKFHKKTICSAELSTFSNDSLKALCEAVSPQYPVVFHRLTEKVVWLCGSQEDVENVSGKIYTKLEEVLVAKIEKAQAEHTDSKLLYETIRWHHRSDAGWSTFDMLTNRYLEQAYSEKKTEALVPWDGQKLAINFLTGEAFMPSKKKIRIRREICLWDKNIAPYWEAMDGLVKKVELQAHSKEYQDVVKNFNKTAGNYNVVKVERIQNRYLWVSYCWKKSWMEKRNPEGTKNELILYHGTLSENCSSVCEIGFKNAFRKQSLYGQGIYFSVAAGRAVYYAKPDPQGLRYVFQARVLTGEYGCGKENMVLPPAKQEGNGRYDSLVDVLSKPNIFVVFFDDHAYPEYLITFRGMTSS</sequence>
<evidence type="ECO:0000256" key="6">
    <source>
        <dbReference type="ARBA" id="ARBA00024347"/>
    </source>
</evidence>
<keyword evidence="3 7" id="KW-0808">Transferase</keyword>
<feature type="domain" description="PARP catalytic" evidence="9">
    <location>
        <begin position="1527"/>
        <end position="1723"/>
    </location>
</feature>
<dbReference type="PROSITE" id="PS51059">
    <property type="entry name" value="PARP_CATALYTIC"/>
    <property type="match status" value="1"/>
</dbReference>
<name>A0AAW1B7M4_CROAD</name>
<gene>
    <name evidence="10" type="ORF">NXF25_021112</name>
</gene>
<organism evidence="10 11">
    <name type="scientific">Crotalus adamanteus</name>
    <name type="common">Eastern diamondback rattlesnake</name>
    <dbReference type="NCBI Taxonomy" id="8729"/>
    <lineage>
        <taxon>Eukaryota</taxon>
        <taxon>Metazoa</taxon>
        <taxon>Chordata</taxon>
        <taxon>Craniata</taxon>
        <taxon>Vertebrata</taxon>
        <taxon>Euteleostomi</taxon>
        <taxon>Lepidosauria</taxon>
        <taxon>Squamata</taxon>
        <taxon>Bifurcata</taxon>
        <taxon>Unidentata</taxon>
        <taxon>Episquamata</taxon>
        <taxon>Toxicofera</taxon>
        <taxon>Serpentes</taxon>
        <taxon>Colubroidea</taxon>
        <taxon>Viperidae</taxon>
        <taxon>Crotalinae</taxon>
        <taxon>Crotalus</taxon>
    </lineage>
</organism>
<dbReference type="Gene3D" id="3.30.720.50">
    <property type="match status" value="1"/>
</dbReference>
<keyword evidence="11" id="KW-1185">Reference proteome</keyword>
<dbReference type="PANTHER" id="PTHR14453:SF107">
    <property type="entry name" value="POLY [ADP-RIBOSE] POLYMERASE"/>
    <property type="match status" value="1"/>
</dbReference>
<dbReference type="GO" id="GO:0003950">
    <property type="term" value="F:NAD+ poly-ADP-ribosyltransferase activity"/>
    <property type="evidence" value="ECO:0007669"/>
    <property type="project" value="UniProtKB-UniRule"/>
</dbReference>